<feature type="compositionally biased region" description="Low complexity" evidence="1">
    <location>
        <begin position="328"/>
        <end position="341"/>
    </location>
</feature>
<keyword evidence="3" id="KW-1185">Reference proteome</keyword>
<evidence type="ECO:0000256" key="1">
    <source>
        <dbReference type="SAM" id="MobiDB-lite"/>
    </source>
</evidence>
<reference evidence="2 3" key="1">
    <citation type="submission" date="2019-06" db="EMBL/GenBank/DDBJ databases">
        <title>Wine fermentation using esterase from Monascus purpureus.</title>
        <authorList>
            <person name="Geng C."/>
            <person name="Zhang Y."/>
        </authorList>
    </citation>
    <scope>NUCLEOTIDE SEQUENCE [LARGE SCALE GENOMIC DNA]</scope>
    <source>
        <strain evidence="2">HQ1</strain>
    </source>
</reference>
<feature type="compositionally biased region" description="Polar residues" evidence="1">
    <location>
        <begin position="1"/>
        <end position="33"/>
    </location>
</feature>
<evidence type="ECO:0000313" key="3">
    <source>
        <dbReference type="Proteomes" id="UP000319663"/>
    </source>
</evidence>
<name>A0A507QYZ9_MONPU</name>
<dbReference type="STRING" id="5098.A0A507QYZ9"/>
<protein>
    <submittedName>
        <fullName evidence="2">Uncharacterized protein</fullName>
    </submittedName>
</protein>
<proteinExistence type="predicted"/>
<comment type="caution">
    <text evidence="2">The sequence shown here is derived from an EMBL/GenBank/DDBJ whole genome shotgun (WGS) entry which is preliminary data.</text>
</comment>
<gene>
    <name evidence="2" type="ORF">MPDQ_003484</name>
</gene>
<feature type="region of interest" description="Disordered" evidence="1">
    <location>
        <begin position="287"/>
        <end position="344"/>
    </location>
</feature>
<dbReference type="Proteomes" id="UP000319663">
    <property type="component" value="Unassembled WGS sequence"/>
</dbReference>
<organism evidence="2 3">
    <name type="scientific">Monascus purpureus</name>
    <name type="common">Red mold</name>
    <name type="synonym">Monascus anka</name>
    <dbReference type="NCBI Taxonomy" id="5098"/>
    <lineage>
        <taxon>Eukaryota</taxon>
        <taxon>Fungi</taxon>
        <taxon>Dikarya</taxon>
        <taxon>Ascomycota</taxon>
        <taxon>Pezizomycotina</taxon>
        <taxon>Eurotiomycetes</taxon>
        <taxon>Eurotiomycetidae</taxon>
        <taxon>Eurotiales</taxon>
        <taxon>Aspergillaceae</taxon>
        <taxon>Monascus</taxon>
    </lineage>
</organism>
<accession>A0A507QYZ9</accession>
<feature type="region of interest" description="Disordered" evidence="1">
    <location>
        <begin position="1"/>
        <end position="43"/>
    </location>
</feature>
<dbReference type="EMBL" id="VIFY01000022">
    <property type="protein sequence ID" value="TQB75231.1"/>
    <property type="molecule type" value="Genomic_DNA"/>
</dbReference>
<dbReference type="AlphaFoldDB" id="A0A507QYZ9"/>
<sequence>MDQMPYQRQNSLMSGVSNMTSGSIQDNEFSTQGDLPLRPNSHCGHGTPNDFTHYWALQEAAVLDNGSVSSQQFVPSTAGQGDLLYHNVSEFPAAQDVTPQNDFDFAHAHQDFHTYSPLADLVFDTDVCPQNGSQSYDDTLSVGQTSQADDKQMISAQDAWNSLQGSPMDQLSSNVFPALPVSPPLSEASSDICVTSSCSSSGYTSFIANDDALFADITTPVGSQGISLGDPLFPISPPLTEHDPNRTIRPSKQSLNTWTLTSSHIGVRWNLFDHMRRVHDFASVEQLSSPENSPAIGKAAKRKETSARKRRVNGVTGAQVMKRTRSNQSQASSGKSAHSSHNGQRLLDAERNYFNCRARLLEELSHITPQDSAMHEKVNASLQELITLGLNYRHIEASQMASQV</sequence>
<evidence type="ECO:0000313" key="2">
    <source>
        <dbReference type="EMBL" id="TQB75231.1"/>
    </source>
</evidence>